<name>A0ABS4WCI6_9MICC</name>
<gene>
    <name evidence="2" type="ORF">JOF46_001782</name>
</gene>
<evidence type="ECO:0000313" key="2">
    <source>
        <dbReference type="EMBL" id="MBP2373870.1"/>
    </source>
</evidence>
<dbReference type="Proteomes" id="UP000766570">
    <property type="component" value="Unassembled WGS sequence"/>
</dbReference>
<comment type="caution">
    <text evidence="2">The sequence shown here is derived from an EMBL/GenBank/DDBJ whole genome shotgun (WGS) entry which is preliminary data.</text>
</comment>
<feature type="transmembrane region" description="Helical" evidence="1">
    <location>
        <begin position="58"/>
        <end position="81"/>
    </location>
</feature>
<keyword evidence="1" id="KW-0812">Transmembrane</keyword>
<keyword evidence="3" id="KW-1185">Reference proteome</keyword>
<keyword evidence="1" id="KW-0472">Membrane</keyword>
<evidence type="ECO:0000256" key="1">
    <source>
        <dbReference type="SAM" id="Phobius"/>
    </source>
</evidence>
<dbReference type="RefSeq" id="WP_209906990.1">
    <property type="nucleotide sequence ID" value="NZ_BAAAMI010000011.1"/>
</dbReference>
<protein>
    <recommendedName>
        <fullName evidence="4">DUF4386 family protein</fullName>
    </recommendedName>
</protein>
<accession>A0ABS4WCI6</accession>
<dbReference type="EMBL" id="JAGIOE010000001">
    <property type="protein sequence ID" value="MBP2373870.1"/>
    <property type="molecule type" value="Genomic_DNA"/>
</dbReference>
<organism evidence="2 3">
    <name type="scientific">Paeniglutamicibacter psychrophenolicus</name>
    <dbReference type="NCBI Taxonomy" id="257454"/>
    <lineage>
        <taxon>Bacteria</taxon>
        <taxon>Bacillati</taxon>
        <taxon>Actinomycetota</taxon>
        <taxon>Actinomycetes</taxon>
        <taxon>Micrococcales</taxon>
        <taxon>Micrococcaceae</taxon>
        <taxon>Paeniglutamicibacter</taxon>
    </lineage>
</organism>
<feature type="transmembrane region" description="Helical" evidence="1">
    <location>
        <begin position="12"/>
        <end position="38"/>
    </location>
</feature>
<proteinExistence type="predicted"/>
<reference evidence="2 3" key="1">
    <citation type="submission" date="2021-03" db="EMBL/GenBank/DDBJ databases">
        <title>Sequencing the genomes of 1000 actinobacteria strains.</title>
        <authorList>
            <person name="Klenk H.-P."/>
        </authorList>
    </citation>
    <scope>NUCLEOTIDE SEQUENCE [LARGE SCALE GENOMIC DNA]</scope>
    <source>
        <strain evidence="2 3">DSM 15454</strain>
    </source>
</reference>
<evidence type="ECO:0000313" key="3">
    <source>
        <dbReference type="Proteomes" id="UP000766570"/>
    </source>
</evidence>
<evidence type="ECO:0008006" key="4">
    <source>
        <dbReference type="Google" id="ProtNLM"/>
    </source>
</evidence>
<keyword evidence="1" id="KW-1133">Transmembrane helix</keyword>
<sequence length="100" mass="9995">MSAQSMRGTERLLRLFVAVAIIGGPLGYLVGGFLAPAIHTPGPATIAANTAANPAINAMHRAAFMVASYLLPVGAAGLGSLGYPRNPRLALAAGTLGVLG</sequence>